<keyword evidence="4 5" id="KW-0472">Membrane</keyword>
<dbReference type="PANTHER" id="PTHR12952:SF1">
    <property type="entry name" value="TRANSMEMBRANE PROTEIN 244"/>
    <property type="match status" value="1"/>
</dbReference>
<evidence type="ECO:0000313" key="7">
    <source>
        <dbReference type="Proteomes" id="UP000824782"/>
    </source>
</evidence>
<comment type="subcellular location">
    <subcellularLocation>
        <location evidence="1">Membrane</location>
        <topology evidence="1">Multi-pass membrane protein</topology>
    </subcellularLocation>
</comment>
<accession>A0AAV7CUH5</accession>
<organism evidence="6 7">
    <name type="scientific">Engystomops pustulosus</name>
    <name type="common">Tungara frog</name>
    <name type="synonym">Physalaemus pustulosus</name>
    <dbReference type="NCBI Taxonomy" id="76066"/>
    <lineage>
        <taxon>Eukaryota</taxon>
        <taxon>Metazoa</taxon>
        <taxon>Chordata</taxon>
        <taxon>Craniata</taxon>
        <taxon>Vertebrata</taxon>
        <taxon>Euteleostomi</taxon>
        <taxon>Amphibia</taxon>
        <taxon>Batrachia</taxon>
        <taxon>Anura</taxon>
        <taxon>Neobatrachia</taxon>
        <taxon>Hyloidea</taxon>
        <taxon>Leptodactylidae</taxon>
        <taxon>Leiuperinae</taxon>
        <taxon>Engystomops</taxon>
    </lineage>
</organism>
<feature type="transmembrane region" description="Helical" evidence="5">
    <location>
        <begin position="96"/>
        <end position="115"/>
    </location>
</feature>
<dbReference type="Pfam" id="PF09801">
    <property type="entry name" value="SYS1"/>
    <property type="match status" value="1"/>
</dbReference>
<comment type="caution">
    <text evidence="6">The sequence shown here is derived from an EMBL/GenBank/DDBJ whole genome shotgun (WGS) entry which is preliminary data.</text>
</comment>
<dbReference type="PANTHER" id="PTHR12952">
    <property type="entry name" value="SYS1"/>
    <property type="match status" value="1"/>
</dbReference>
<evidence type="ECO:0000256" key="5">
    <source>
        <dbReference type="SAM" id="Phobius"/>
    </source>
</evidence>
<feature type="transmembrane region" description="Helical" evidence="5">
    <location>
        <begin position="121"/>
        <end position="145"/>
    </location>
</feature>
<keyword evidence="2 5" id="KW-0812">Transmembrane</keyword>
<dbReference type="Proteomes" id="UP000824782">
    <property type="component" value="Unassembled WGS sequence"/>
</dbReference>
<dbReference type="AlphaFoldDB" id="A0AAV7CUH5"/>
<evidence type="ECO:0000256" key="2">
    <source>
        <dbReference type="ARBA" id="ARBA00022692"/>
    </source>
</evidence>
<reference evidence="6" key="1">
    <citation type="thesis" date="2020" institute="ProQuest LLC" country="789 East Eisenhower Parkway, Ann Arbor, MI, USA">
        <title>Comparative Genomics and Chromosome Evolution.</title>
        <authorList>
            <person name="Mudd A.B."/>
        </authorList>
    </citation>
    <scope>NUCLEOTIDE SEQUENCE</scope>
    <source>
        <strain evidence="6">237g6f4</strain>
        <tissue evidence="6">Blood</tissue>
    </source>
</reference>
<feature type="transmembrane region" description="Helical" evidence="5">
    <location>
        <begin position="68"/>
        <end position="89"/>
    </location>
</feature>
<protein>
    <recommendedName>
        <fullName evidence="8">Transmembrane protein 107</fullName>
    </recommendedName>
</protein>
<evidence type="ECO:0008006" key="8">
    <source>
        <dbReference type="Google" id="ProtNLM"/>
    </source>
</evidence>
<dbReference type="EMBL" id="WNYA01000002">
    <property type="protein sequence ID" value="KAG8588506.1"/>
    <property type="molecule type" value="Genomic_DNA"/>
</dbReference>
<keyword evidence="7" id="KW-1185">Reference proteome</keyword>
<evidence type="ECO:0000256" key="4">
    <source>
        <dbReference type="ARBA" id="ARBA00023136"/>
    </source>
</evidence>
<name>A0AAV7CUH5_ENGPU</name>
<sequence>MHCGNAMNAGISLEKRNTKIHFHVFLCILIFYALFYMTCTVCAGILRIEDFDWMLPFRHTITPSLSSSQYLVHVISAEITFLLSGLLFVPVVGSMVWDYSATVTFVHVFVCYGVTQEFPLMWQWWLHIGSGLFLMITCGQTLAYLTCGSANQRHLSTI</sequence>
<gene>
    <name evidence="6" type="ORF">GDO81_006003</name>
</gene>
<feature type="transmembrane region" description="Helical" evidence="5">
    <location>
        <begin position="20"/>
        <end position="48"/>
    </location>
</feature>
<evidence type="ECO:0000256" key="1">
    <source>
        <dbReference type="ARBA" id="ARBA00004141"/>
    </source>
</evidence>
<evidence type="ECO:0000313" key="6">
    <source>
        <dbReference type="EMBL" id="KAG8588506.1"/>
    </source>
</evidence>
<dbReference type="GO" id="GO:0016020">
    <property type="term" value="C:membrane"/>
    <property type="evidence" value="ECO:0007669"/>
    <property type="project" value="UniProtKB-SubCell"/>
</dbReference>
<evidence type="ECO:0000256" key="3">
    <source>
        <dbReference type="ARBA" id="ARBA00022989"/>
    </source>
</evidence>
<keyword evidence="3 5" id="KW-1133">Transmembrane helix</keyword>
<proteinExistence type="predicted"/>
<dbReference type="InterPro" id="IPR019185">
    <property type="entry name" value="Integral_membrane_SYS1-rel"/>
</dbReference>